<organism evidence="3 4">
    <name type="scientific">Citrullus colocynthis</name>
    <name type="common">colocynth</name>
    <dbReference type="NCBI Taxonomy" id="252529"/>
    <lineage>
        <taxon>Eukaryota</taxon>
        <taxon>Viridiplantae</taxon>
        <taxon>Streptophyta</taxon>
        <taxon>Embryophyta</taxon>
        <taxon>Tracheophyta</taxon>
        <taxon>Spermatophyta</taxon>
        <taxon>Magnoliopsida</taxon>
        <taxon>eudicotyledons</taxon>
        <taxon>Gunneridae</taxon>
        <taxon>Pentapetalae</taxon>
        <taxon>rosids</taxon>
        <taxon>fabids</taxon>
        <taxon>Cucurbitales</taxon>
        <taxon>Cucurbitaceae</taxon>
        <taxon>Benincaseae</taxon>
        <taxon>Citrullus</taxon>
    </lineage>
</organism>
<evidence type="ECO:0000313" key="3">
    <source>
        <dbReference type="EMBL" id="CAK9314287.1"/>
    </source>
</evidence>
<dbReference type="EMBL" id="OZ021736">
    <property type="protein sequence ID" value="CAK9314287.1"/>
    <property type="molecule type" value="Genomic_DNA"/>
</dbReference>
<dbReference type="Gene3D" id="1.20.1280.50">
    <property type="match status" value="1"/>
</dbReference>
<protein>
    <recommendedName>
        <fullName evidence="2">F-box domain-containing protein</fullName>
    </recommendedName>
</protein>
<feature type="domain" description="F-box" evidence="2">
    <location>
        <begin position="32"/>
        <end position="67"/>
    </location>
</feature>
<evidence type="ECO:0000259" key="2">
    <source>
        <dbReference type="Pfam" id="PF12937"/>
    </source>
</evidence>
<keyword evidence="1" id="KW-1133">Transmembrane helix</keyword>
<dbReference type="Proteomes" id="UP001642487">
    <property type="component" value="Chromosome 2"/>
</dbReference>
<dbReference type="PANTHER" id="PTHR33736:SF18">
    <property type="entry name" value="F-BOX DOMAIN-CONTAINING PROTEIN"/>
    <property type="match status" value="1"/>
</dbReference>
<evidence type="ECO:0000256" key="1">
    <source>
        <dbReference type="SAM" id="Phobius"/>
    </source>
</evidence>
<sequence>MPPLSFPFHHRPSAADDDGDAISALHSDILQTHILNRLDGAALACAASASSRFRRLSSEDQLWRRVCSASWPSITHPKVRQAISAFPSEHRSFFSDVFPVLDCWSLCCDLDRSSSSSTSELISAIDIHYKDKLVFSKVHSIETETNWFLYSPFRVDLIDPKDSIPSPIRRSEKYEDWLGHLEENLTVSWIVIDPMKNRAANISSRQAVKVRRHWLSGDIQVQYTTVMGGDRRAGSAVEMVQCAVVVSCGEKEEEGMLMSVTEVSMQMLDMEGKHLNGKESLGVLGEAMERGKRIKAKKGEGKLRFEEYEEMKRKRKARKERIENGLDMLCIFTGIAILFSFCSFIFVST</sequence>
<dbReference type="SUPFAM" id="SSF81383">
    <property type="entry name" value="F-box domain"/>
    <property type="match status" value="1"/>
</dbReference>
<proteinExistence type="predicted"/>
<dbReference type="InterPro" id="IPR036047">
    <property type="entry name" value="F-box-like_dom_sf"/>
</dbReference>
<dbReference type="Pfam" id="PF12937">
    <property type="entry name" value="F-box-like"/>
    <property type="match status" value="1"/>
</dbReference>
<dbReference type="InterPro" id="IPR001810">
    <property type="entry name" value="F-box_dom"/>
</dbReference>
<keyword evidence="1" id="KW-0472">Membrane</keyword>
<gene>
    <name evidence="3" type="ORF">CITCOLO1_LOCUS6034</name>
</gene>
<accession>A0ABP0Y6E5</accession>
<reference evidence="3 4" key="1">
    <citation type="submission" date="2024-03" db="EMBL/GenBank/DDBJ databases">
        <authorList>
            <person name="Gkanogiannis A."/>
            <person name="Becerra Lopez-Lavalle L."/>
        </authorList>
    </citation>
    <scope>NUCLEOTIDE SEQUENCE [LARGE SCALE GENOMIC DNA]</scope>
</reference>
<feature type="transmembrane region" description="Helical" evidence="1">
    <location>
        <begin position="325"/>
        <end position="347"/>
    </location>
</feature>
<dbReference type="InterPro" id="IPR045283">
    <property type="entry name" value="AT3G44326-like"/>
</dbReference>
<keyword evidence="1" id="KW-0812">Transmembrane</keyword>
<keyword evidence="4" id="KW-1185">Reference proteome</keyword>
<name>A0ABP0Y6E5_9ROSI</name>
<evidence type="ECO:0000313" key="4">
    <source>
        <dbReference type="Proteomes" id="UP001642487"/>
    </source>
</evidence>
<dbReference type="PANTHER" id="PTHR33736">
    <property type="entry name" value="F-BOX PROTEIN-RELATED"/>
    <property type="match status" value="1"/>
</dbReference>